<name>A0ABN0D858_9LACO</name>
<proteinExistence type="predicted"/>
<organism evidence="1 2">
    <name type="scientific">Limosilactobacillus oris F0423</name>
    <dbReference type="NCBI Taxonomy" id="944562"/>
    <lineage>
        <taxon>Bacteria</taxon>
        <taxon>Bacillati</taxon>
        <taxon>Bacillota</taxon>
        <taxon>Bacilli</taxon>
        <taxon>Lactobacillales</taxon>
        <taxon>Lactobacillaceae</taxon>
        <taxon>Limosilactobacillus</taxon>
    </lineage>
</organism>
<reference evidence="1 2" key="1">
    <citation type="submission" date="2011-05" db="EMBL/GenBank/DDBJ databases">
        <authorList>
            <person name="Durkin A.S."/>
            <person name="Kim M."/>
            <person name="Radune D."/>
            <person name="Hostetler J."/>
            <person name="Torralba M."/>
            <person name="Gillis M."/>
            <person name="Methe B."/>
            <person name="Sutton G."/>
            <person name="Nelson K.E."/>
        </authorList>
    </citation>
    <scope>NUCLEOTIDE SEQUENCE [LARGE SCALE GENOMIC DNA]</scope>
    <source>
        <strain evidence="1 2">F0423</strain>
    </source>
</reference>
<sequence length="118" mass="12915">MADSDGKLLEQVKGLLYLDGAADDDLLRGYIAAADQFIKNAVGDNEAFYAKDNVKPLFESAVKALAATYYQYRLALSDTQTFPINLTVNSIIGQLRGRYELEVGDDDETSDQSAQPSN</sequence>
<keyword evidence="2" id="KW-1185">Reference proteome</keyword>
<gene>
    <name evidence="1" type="ORF">HMPREF9102_0412</name>
</gene>
<evidence type="ECO:0000313" key="1">
    <source>
        <dbReference type="EMBL" id="EGS38125.1"/>
    </source>
</evidence>
<dbReference type="RefSeq" id="WP_003715262.1">
    <property type="nucleotide sequence ID" value="NZ_AFTL01000009.1"/>
</dbReference>
<dbReference type="NCBIfam" id="TIGR01560">
    <property type="entry name" value="put_DNA_pack"/>
    <property type="match status" value="1"/>
</dbReference>
<dbReference type="Gene3D" id="1.10.3230.30">
    <property type="entry name" value="Phage gp6-like head-tail connector protein"/>
    <property type="match status" value="1"/>
</dbReference>
<dbReference type="Pfam" id="PF05135">
    <property type="entry name" value="Phage_connect_1"/>
    <property type="match status" value="1"/>
</dbReference>
<dbReference type="CDD" id="cd08054">
    <property type="entry name" value="gp6"/>
    <property type="match status" value="1"/>
</dbReference>
<dbReference type="Proteomes" id="UP000006035">
    <property type="component" value="Unassembled WGS sequence"/>
</dbReference>
<dbReference type="InterPro" id="IPR021146">
    <property type="entry name" value="Phage_gp6-like_head-tail"/>
</dbReference>
<dbReference type="EMBL" id="AFTL01000009">
    <property type="protein sequence ID" value="EGS38125.1"/>
    <property type="molecule type" value="Genomic_DNA"/>
</dbReference>
<evidence type="ECO:0000313" key="2">
    <source>
        <dbReference type="Proteomes" id="UP000006035"/>
    </source>
</evidence>
<comment type="caution">
    <text evidence="1">The sequence shown here is derived from an EMBL/GenBank/DDBJ whole genome shotgun (WGS) entry which is preliminary data.</text>
</comment>
<dbReference type="InterPro" id="IPR006450">
    <property type="entry name" value="Phage_HK97_gp6-like"/>
</dbReference>
<protein>
    <submittedName>
        <fullName evidence="1">DNA packaging protein, QLRG family</fullName>
    </submittedName>
</protein>
<accession>A0ABN0D858</accession>